<dbReference type="EMBL" id="AC167711">
    <property type="protein sequence ID" value="ABN09823.1"/>
    <property type="molecule type" value="Genomic_DNA"/>
</dbReference>
<dbReference type="AlphaFoldDB" id="A2Q5R1"/>
<sequence>MTSQSQDDLRLQSKAIRQNSRSSISSTTKIYFGTTRICKFFCDFSRSKMNLPPSSITCYLQKLNHCPPKYFS</sequence>
<reference evidence="1" key="2">
    <citation type="submission" date="2007-03" db="EMBL/GenBank/DDBJ databases">
        <authorList>
            <consortium name="The International Medicago Genome Annotation Group"/>
        </authorList>
    </citation>
    <scope>NUCLEOTIDE SEQUENCE</scope>
</reference>
<accession>A2Q5R1</accession>
<protein>
    <submittedName>
        <fullName evidence="1">Uncharacterized protein</fullName>
    </submittedName>
</protein>
<proteinExistence type="predicted"/>
<evidence type="ECO:0000313" key="1">
    <source>
        <dbReference type="EMBL" id="ABN09823.1"/>
    </source>
</evidence>
<organism evidence="1">
    <name type="scientific">Medicago truncatula</name>
    <name type="common">Barrel medic</name>
    <name type="synonym">Medicago tribuloides</name>
    <dbReference type="NCBI Taxonomy" id="3880"/>
    <lineage>
        <taxon>Eukaryota</taxon>
        <taxon>Viridiplantae</taxon>
        <taxon>Streptophyta</taxon>
        <taxon>Embryophyta</taxon>
        <taxon>Tracheophyta</taxon>
        <taxon>Spermatophyta</taxon>
        <taxon>Magnoliopsida</taxon>
        <taxon>eudicotyledons</taxon>
        <taxon>Gunneridae</taxon>
        <taxon>Pentapetalae</taxon>
        <taxon>rosids</taxon>
        <taxon>fabids</taxon>
        <taxon>Fabales</taxon>
        <taxon>Fabaceae</taxon>
        <taxon>Papilionoideae</taxon>
        <taxon>50 kb inversion clade</taxon>
        <taxon>NPAAA clade</taxon>
        <taxon>Hologalegina</taxon>
        <taxon>IRL clade</taxon>
        <taxon>Trifolieae</taxon>
        <taxon>Medicago</taxon>
    </lineage>
</organism>
<reference evidence="1" key="1">
    <citation type="submission" date="2005-09" db="EMBL/GenBank/DDBJ databases">
        <authorList>
            <person name="Town C.D."/>
        </authorList>
    </citation>
    <scope>NUCLEOTIDE SEQUENCE</scope>
</reference>
<name>A2Q5R1_MEDTR</name>
<gene>
    <name evidence="1" type="ORF">MtrDRAFT_AC167711g3v2</name>
</gene>